<keyword evidence="3 8" id="KW-1134">Transmembrane beta strand</keyword>
<dbReference type="SUPFAM" id="SSF49464">
    <property type="entry name" value="Carboxypeptidase regulatory domain-like"/>
    <property type="match status" value="1"/>
</dbReference>
<keyword evidence="14" id="KW-1185">Reference proteome</keyword>
<dbReference type="Gene3D" id="2.60.40.1120">
    <property type="entry name" value="Carboxypeptidase-like, regulatory domain"/>
    <property type="match status" value="1"/>
</dbReference>
<keyword evidence="5 9" id="KW-0798">TonB box</keyword>
<dbReference type="Gene3D" id="2.40.170.20">
    <property type="entry name" value="TonB-dependent receptor, beta-barrel domain"/>
    <property type="match status" value="1"/>
</dbReference>
<keyword evidence="7 8" id="KW-0998">Cell outer membrane</keyword>
<dbReference type="InterPro" id="IPR010104">
    <property type="entry name" value="TonB_rcpt_bac"/>
</dbReference>
<dbReference type="Pfam" id="PF07715">
    <property type="entry name" value="Plug"/>
    <property type="match status" value="1"/>
</dbReference>
<evidence type="ECO:0000259" key="12">
    <source>
        <dbReference type="Pfam" id="PF07715"/>
    </source>
</evidence>
<dbReference type="PROSITE" id="PS52016">
    <property type="entry name" value="TONB_DEPENDENT_REC_3"/>
    <property type="match status" value="1"/>
</dbReference>
<evidence type="ECO:0000256" key="7">
    <source>
        <dbReference type="ARBA" id="ARBA00023237"/>
    </source>
</evidence>
<evidence type="ECO:0000256" key="8">
    <source>
        <dbReference type="PROSITE-ProRule" id="PRU01360"/>
    </source>
</evidence>
<dbReference type="InterPro" id="IPR000531">
    <property type="entry name" value="Beta-barrel_TonB"/>
</dbReference>
<comment type="subcellular location">
    <subcellularLocation>
        <location evidence="1 8">Cell outer membrane</location>
        <topology evidence="1 8">Multi-pass membrane protein</topology>
    </subcellularLocation>
</comment>
<evidence type="ECO:0000256" key="10">
    <source>
        <dbReference type="SAM" id="SignalP"/>
    </source>
</evidence>
<evidence type="ECO:0000313" key="14">
    <source>
        <dbReference type="Proteomes" id="UP001596492"/>
    </source>
</evidence>
<proteinExistence type="inferred from homology"/>
<evidence type="ECO:0000256" key="1">
    <source>
        <dbReference type="ARBA" id="ARBA00004571"/>
    </source>
</evidence>
<dbReference type="InterPro" id="IPR039426">
    <property type="entry name" value="TonB-dep_rcpt-like"/>
</dbReference>
<comment type="similarity">
    <text evidence="8 9">Belongs to the TonB-dependent receptor family.</text>
</comment>
<evidence type="ECO:0000259" key="11">
    <source>
        <dbReference type="Pfam" id="PF00593"/>
    </source>
</evidence>
<dbReference type="EMBL" id="JBHTBR010000002">
    <property type="protein sequence ID" value="MFC7291111.1"/>
    <property type="molecule type" value="Genomic_DNA"/>
</dbReference>
<accession>A0ABW2IJ09</accession>
<evidence type="ECO:0000256" key="9">
    <source>
        <dbReference type="RuleBase" id="RU003357"/>
    </source>
</evidence>
<evidence type="ECO:0000256" key="3">
    <source>
        <dbReference type="ARBA" id="ARBA00022452"/>
    </source>
</evidence>
<keyword evidence="13" id="KW-0675">Receptor</keyword>
<evidence type="ECO:0000256" key="6">
    <source>
        <dbReference type="ARBA" id="ARBA00023136"/>
    </source>
</evidence>
<dbReference type="RefSeq" id="WP_382166305.1">
    <property type="nucleotide sequence ID" value="NZ_JBHTBR010000002.1"/>
</dbReference>
<dbReference type="Pfam" id="PF00593">
    <property type="entry name" value="TonB_dep_Rec_b-barrel"/>
    <property type="match status" value="1"/>
</dbReference>
<name>A0ABW2IJ09_9PROT</name>
<keyword evidence="4 8" id="KW-0812">Transmembrane</keyword>
<dbReference type="PANTHER" id="PTHR40980">
    <property type="entry name" value="PLUG DOMAIN-CONTAINING PROTEIN"/>
    <property type="match status" value="1"/>
</dbReference>
<keyword evidence="2 8" id="KW-0813">Transport</keyword>
<feature type="chain" id="PRO_5045142810" evidence="10">
    <location>
        <begin position="29"/>
        <end position="933"/>
    </location>
</feature>
<evidence type="ECO:0000256" key="5">
    <source>
        <dbReference type="ARBA" id="ARBA00023077"/>
    </source>
</evidence>
<dbReference type="InterPro" id="IPR037066">
    <property type="entry name" value="Plug_dom_sf"/>
</dbReference>
<dbReference type="NCBIfam" id="TIGR01782">
    <property type="entry name" value="TonB-Xanth-Caul"/>
    <property type="match status" value="1"/>
</dbReference>
<comment type="caution">
    <text evidence="13">The sequence shown here is derived from an EMBL/GenBank/DDBJ whole genome shotgun (WGS) entry which is preliminary data.</text>
</comment>
<keyword evidence="6 8" id="KW-0472">Membrane</keyword>
<protein>
    <submittedName>
        <fullName evidence="13">TonB-dependent receptor</fullName>
    </submittedName>
</protein>
<dbReference type="Gene3D" id="2.170.130.10">
    <property type="entry name" value="TonB-dependent receptor, plug domain"/>
    <property type="match status" value="1"/>
</dbReference>
<sequence>MSNRLKNTLMCTSLITVAMGLVAPTAMAAIVEGKVTTGGAPVEGAIVSIDKGQTTSTRADGSYRFANLAEGEHTLSVSYVGAERKTATISATDATPTAYNFVLGGDDERTMDTILITGQRGSLFAGINQQRAADNLVAVLSADALGQFPDQNVAESARRVAGISVANDQGEGRYVIIRGLDSSLNSTSVNGVRMASPEADTRSVALDVVDADILDSITITKSLTPDLDGDGIGGSIDIKTLSAFDKDGLFFKAKVDGIYSESSDKVTPKVGITVANTFLNDMVGVAGSLSFNRRDFTTTNKEADWAYDFDDAEFELEELEMRKYEVVRERLSGALNFDFRPTANTDLYLRTLYNSFNDNEIRTRTTYREKLDRDIKIREETQDLWSVQIGGETRIDAITIDYQAAYSHAEEEEPDRIDGAFRLAKDNRTSVDFDLSDPSLPTLADTNADFFNAALFEFDELEYLNGLTEEDEFAAKIDIKRDGNVFGTSGFVKGGLKLRLREKSNDVASIIYDGHENDLILSNFLSGVEYSLDNIGPTVDYGALSSFYFGNTSDFEVNSVDSAIASFASDYKATENIYAGYLMSQMDFGTALVTYGARVEATDYTGKGYITTAYATEDLANAADGAPNGVIVASDVDVDDNEGTFAYADYQTARHSYVDFLPSLNAKFDINENLVARGAYYASIARPSLKHASPSSEVELDGGDYEGTIGNPDLDRQQAHNFDVGIEFYPSNSGVLSLGFFMKDIEKPIAEITYSDYAALGVVFKEASQFVNLEDANVTGLEFNYQQSFDGILPGVWGGLIVGANYTLLNSQTTYTNEDGTTRSIPLPKTSDNIGNVMFGFDKYGLDLRAALTYRSEYLDEIGSNGRDRYFKDRYQVDLTAKYALTDSLQMVGEISNVTDESEHAVFKTQLGTGLSQYDEYGYTAKFGVRYTY</sequence>
<evidence type="ECO:0000256" key="2">
    <source>
        <dbReference type="ARBA" id="ARBA00022448"/>
    </source>
</evidence>
<feature type="signal peptide" evidence="10">
    <location>
        <begin position="1"/>
        <end position="28"/>
    </location>
</feature>
<feature type="domain" description="TonB-dependent receptor plug" evidence="12">
    <location>
        <begin position="133"/>
        <end position="234"/>
    </location>
</feature>
<reference evidence="14" key="1">
    <citation type="journal article" date="2019" name="Int. J. Syst. Evol. Microbiol.">
        <title>The Global Catalogue of Microorganisms (GCM) 10K type strain sequencing project: providing services to taxonomists for standard genome sequencing and annotation.</title>
        <authorList>
            <consortium name="The Broad Institute Genomics Platform"/>
            <consortium name="The Broad Institute Genome Sequencing Center for Infectious Disease"/>
            <person name="Wu L."/>
            <person name="Ma J."/>
        </authorList>
    </citation>
    <scope>NUCLEOTIDE SEQUENCE [LARGE SCALE GENOMIC DNA]</scope>
    <source>
        <strain evidence="14">CCUG 51308</strain>
    </source>
</reference>
<evidence type="ECO:0000313" key="13">
    <source>
        <dbReference type="EMBL" id="MFC7291111.1"/>
    </source>
</evidence>
<dbReference type="InterPro" id="IPR012910">
    <property type="entry name" value="Plug_dom"/>
</dbReference>
<dbReference type="Proteomes" id="UP001596492">
    <property type="component" value="Unassembled WGS sequence"/>
</dbReference>
<feature type="domain" description="TonB-dependent receptor-like beta-barrel" evidence="11">
    <location>
        <begin position="498"/>
        <end position="898"/>
    </location>
</feature>
<dbReference type="InterPro" id="IPR008969">
    <property type="entry name" value="CarboxyPept-like_regulatory"/>
</dbReference>
<evidence type="ECO:0000256" key="4">
    <source>
        <dbReference type="ARBA" id="ARBA00022692"/>
    </source>
</evidence>
<dbReference type="InterPro" id="IPR036942">
    <property type="entry name" value="Beta-barrel_TonB_sf"/>
</dbReference>
<dbReference type="PANTHER" id="PTHR40980:SF4">
    <property type="entry name" value="TONB-DEPENDENT RECEPTOR-LIKE BETA-BARREL DOMAIN-CONTAINING PROTEIN"/>
    <property type="match status" value="1"/>
</dbReference>
<organism evidence="13 14">
    <name type="scientific">Hirschia litorea</name>
    <dbReference type="NCBI Taxonomy" id="1199156"/>
    <lineage>
        <taxon>Bacteria</taxon>
        <taxon>Pseudomonadati</taxon>
        <taxon>Pseudomonadota</taxon>
        <taxon>Alphaproteobacteria</taxon>
        <taxon>Hyphomonadales</taxon>
        <taxon>Hyphomonadaceae</taxon>
        <taxon>Hirschia</taxon>
    </lineage>
</organism>
<dbReference type="SUPFAM" id="SSF56935">
    <property type="entry name" value="Porins"/>
    <property type="match status" value="1"/>
</dbReference>
<gene>
    <name evidence="13" type="ORF">ACFQS8_05750</name>
</gene>
<dbReference type="Pfam" id="PF13620">
    <property type="entry name" value="CarboxypepD_reg"/>
    <property type="match status" value="1"/>
</dbReference>
<keyword evidence="10" id="KW-0732">Signal</keyword>